<dbReference type="EMBL" id="JAFKCZ010000004">
    <property type="protein sequence ID" value="MBN7796166.1"/>
    <property type="molecule type" value="Genomic_DNA"/>
</dbReference>
<dbReference type="InterPro" id="IPR039437">
    <property type="entry name" value="FrzH/put_lumazine-bd"/>
</dbReference>
<reference evidence="1" key="1">
    <citation type="submission" date="2021-02" db="EMBL/GenBank/DDBJ databases">
        <title>PHA producing bacteria isolated from coastal sediment in Guangdong, Shenzhen.</title>
        <authorList>
            <person name="Zheng W."/>
            <person name="Yu S."/>
            <person name="Huang Y."/>
        </authorList>
    </citation>
    <scope>NUCLEOTIDE SEQUENCE</scope>
    <source>
        <strain evidence="1">TN14-10</strain>
    </source>
</reference>
<evidence type="ECO:0000313" key="1">
    <source>
        <dbReference type="EMBL" id="MBN7796166.1"/>
    </source>
</evidence>
<dbReference type="Proteomes" id="UP000664303">
    <property type="component" value="Unassembled WGS sequence"/>
</dbReference>
<comment type="caution">
    <text evidence="1">The sequence shown here is derived from an EMBL/GenBank/DDBJ whole genome shotgun (WGS) entry which is preliminary data.</text>
</comment>
<name>A0A939DE15_9GAMM</name>
<sequence>MAEQRSVEDIIELYVRGTYEGCAEDLCRCFHDSAVMNGYLVGELMMTSPRPFIEEVSNFPVKNSGCEYRHEILHTHIEGNVAAVTLRESGYPGGMCFTNLFHLIDDGSGWKIISKTFTGGYEP</sequence>
<gene>
    <name evidence="1" type="ORF">JYP50_06180</name>
</gene>
<dbReference type="AlphaFoldDB" id="A0A939DE15"/>
<keyword evidence="2" id="KW-1185">Reference proteome</keyword>
<dbReference type="Pfam" id="PF12893">
    <property type="entry name" value="Lumazine_bd_2"/>
    <property type="match status" value="1"/>
</dbReference>
<dbReference type="InterPro" id="IPR032710">
    <property type="entry name" value="NTF2-like_dom_sf"/>
</dbReference>
<evidence type="ECO:0000313" key="2">
    <source>
        <dbReference type="Proteomes" id="UP000664303"/>
    </source>
</evidence>
<organism evidence="1 2">
    <name type="scientific">Parahaliea mediterranea</name>
    <dbReference type="NCBI Taxonomy" id="651086"/>
    <lineage>
        <taxon>Bacteria</taxon>
        <taxon>Pseudomonadati</taxon>
        <taxon>Pseudomonadota</taxon>
        <taxon>Gammaproteobacteria</taxon>
        <taxon>Cellvibrionales</taxon>
        <taxon>Halieaceae</taxon>
        <taxon>Parahaliea</taxon>
    </lineage>
</organism>
<dbReference type="Gene3D" id="3.10.450.50">
    <property type="match status" value="1"/>
</dbReference>
<dbReference type="SUPFAM" id="SSF54427">
    <property type="entry name" value="NTF2-like"/>
    <property type="match status" value="1"/>
</dbReference>
<protein>
    <submittedName>
        <fullName evidence="1">Nuclear transport factor 2 family protein</fullName>
    </submittedName>
</protein>
<proteinExistence type="predicted"/>
<dbReference type="RefSeq" id="WP_206559610.1">
    <property type="nucleotide sequence ID" value="NZ_JAFKCZ010000004.1"/>
</dbReference>
<accession>A0A939DE15</accession>